<dbReference type="GO" id="GO:0005615">
    <property type="term" value="C:extracellular space"/>
    <property type="evidence" value="ECO:0000318"/>
    <property type="project" value="GO_Central"/>
</dbReference>
<dbReference type="GO" id="GO:0045087">
    <property type="term" value="P:innate immune response"/>
    <property type="evidence" value="ECO:0000318"/>
    <property type="project" value="GO_Central"/>
</dbReference>
<dbReference type="InParanoid" id="A0A1S4HD40"/>
<name>A0A1S4HD40_ANOGA</name>
<dbReference type="AlphaFoldDB" id="A0A1S4HD40"/>
<dbReference type="SMART" id="SM00020">
    <property type="entry name" value="Tryp_SPc"/>
    <property type="match status" value="1"/>
</dbReference>
<accession>A0A1S4HD40</accession>
<dbReference type="PROSITE" id="PS50240">
    <property type="entry name" value="TRYPSIN_DOM"/>
    <property type="match status" value="1"/>
</dbReference>
<dbReference type="GO" id="GO:0004252">
    <property type="term" value="F:serine-type endopeptidase activity"/>
    <property type="evidence" value="ECO:0007669"/>
    <property type="project" value="InterPro"/>
</dbReference>
<evidence type="ECO:0000259" key="2">
    <source>
        <dbReference type="PROSITE" id="PS50240"/>
    </source>
</evidence>
<dbReference type="EnsemblMetazoa" id="AGAP028179-RA">
    <property type="protein sequence ID" value="AGAP028179-PA"/>
    <property type="gene ID" value="AGAP028179"/>
</dbReference>
<comment type="similarity">
    <text evidence="1">Belongs to the peptidase S1 family. CLIP subfamily.</text>
</comment>
<dbReference type="CDD" id="cd00190">
    <property type="entry name" value="Tryp_SPc"/>
    <property type="match status" value="1"/>
</dbReference>
<dbReference type="PANTHER" id="PTHR24260:SF147">
    <property type="entry name" value="EG:BACR7A4.3 PROTEIN-RELATED"/>
    <property type="match status" value="1"/>
</dbReference>
<evidence type="ECO:0000256" key="1">
    <source>
        <dbReference type="ARBA" id="ARBA00024195"/>
    </source>
</evidence>
<dbReference type="InterPro" id="IPR009003">
    <property type="entry name" value="Peptidase_S1_PA"/>
</dbReference>
<dbReference type="PANTHER" id="PTHR24260">
    <property type="match status" value="1"/>
</dbReference>
<dbReference type="SUPFAM" id="SSF50494">
    <property type="entry name" value="Trypsin-like serine proteases"/>
    <property type="match status" value="1"/>
</dbReference>
<dbReference type="InterPro" id="IPR001254">
    <property type="entry name" value="Trypsin_dom"/>
</dbReference>
<feature type="domain" description="Peptidase S1" evidence="2">
    <location>
        <begin position="1"/>
        <end position="201"/>
    </location>
</feature>
<dbReference type="InterPro" id="IPR018114">
    <property type="entry name" value="TRYPSIN_HIS"/>
</dbReference>
<reference evidence="3 4" key="2">
    <citation type="journal article" date="2004" name="Trends Parasitol.">
        <title>The Anopheles gambiae genome: an update.</title>
        <authorList>
            <person name="Mongin E."/>
            <person name="Louis C."/>
            <person name="Holt R.A."/>
            <person name="Birney E."/>
            <person name="Collins F.H."/>
        </authorList>
    </citation>
    <scope>NUCLEOTIDE SEQUENCE [LARGE SCALE GENOMIC DNA]</scope>
    <source>
        <strain evidence="3 4">PEST</strain>
    </source>
</reference>
<dbReference type="GO" id="GO:0006508">
    <property type="term" value="P:proteolysis"/>
    <property type="evidence" value="ECO:0007669"/>
    <property type="project" value="InterPro"/>
</dbReference>
<sequence>MLTAAHCAANLNNEPPDVVRFGDLNLYNATDDQFAQQYKIAEILRHPEHRFSAKYHDIALIKLEQRVTLNETVAPASLWSEEELRFEAAGSGRLGRQSQTPTLLKVSLKPVERDRCDQFYRVGDRGLREGLQDYQLCAGDVKMDTCPGDSGGRLQVKLLHNAKVTPFVVAVTSFGSACGQSTPGVYTKVSKYAPWIRSVIAAHETDAEGGKIFAWITLNIE</sequence>
<reference evidence="3" key="3">
    <citation type="submission" date="2020-05" db="UniProtKB">
        <authorList>
            <consortium name="EnsemblMetazoa"/>
        </authorList>
    </citation>
    <scope>IDENTIFICATION</scope>
    <source>
        <strain evidence="3">PEST</strain>
    </source>
</reference>
<dbReference type="VEuPathDB" id="VectorBase:AGAP028179"/>
<dbReference type="InterPro" id="IPR043504">
    <property type="entry name" value="Peptidase_S1_PA_chymotrypsin"/>
</dbReference>
<proteinExistence type="inferred from homology"/>
<keyword evidence="4" id="KW-1185">Reference proteome</keyword>
<dbReference type="PROSITE" id="PS00134">
    <property type="entry name" value="TRYPSIN_HIS"/>
    <property type="match status" value="1"/>
</dbReference>
<dbReference type="Gene3D" id="2.40.10.10">
    <property type="entry name" value="Trypsin-like serine proteases"/>
    <property type="match status" value="2"/>
</dbReference>
<organism evidence="3 4">
    <name type="scientific">Anopheles gambiae</name>
    <name type="common">African malaria mosquito</name>
    <dbReference type="NCBI Taxonomy" id="7165"/>
    <lineage>
        <taxon>Eukaryota</taxon>
        <taxon>Metazoa</taxon>
        <taxon>Ecdysozoa</taxon>
        <taxon>Arthropoda</taxon>
        <taxon>Hexapoda</taxon>
        <taxon>Insecta</taxon>
        <taxon>Pterygota</taxon>
        <taxon>Neoptera</taxon>
        <taxon>Endopterygota</taxon>
        <taxon>Diptera</taxon>
        <taxon>Nematocera</taxon>
        <taxon>Culicoidea</taxon>
        <taxon>Culicidae</taxon>
        <taxon>Anophelinae</taxon>
        <taxon>Anopheles</taxon>
    </lineage>
</organism>
<evidence type="ECO:0000313" key="4">
    <source>
        <dbReference type="Proteomes" id="UP000007062"/>
    </source>
</evidence>
<dbReference type="Proteomes" id="UP000007062">
    <property type="component" value="Chromosome 3R"/>
</dbReference>
<evidence type="ECO:0000313" key="3">
    <source>
        <dbReference type="EnsemblMetazoa" id="AGAP028179-PA"/>
    </source>
</evidence>
<reference evidence="3 4" key="1">
    <citation type="journal article" date="2002" name="Science">
        <title>The genome sequence of the malaria mosquito Anopheles gambiae.</title>
        <authorList>
            <person name="Holt R.A."/>
            <person name="Subramanian G.M."/>
            <person name="Halpern A."/>
            <person name="Sutton G.G."/>
            <person name="Charlab R."/>
            <person name="Nusskern D.R."/>
            <person name="Wincker P."/>
            <person name="Clark A.G."/>
            <person name="Ribeiro J.M."/>
            <person name="Wides R."/>
            <person name="Salzberg S.L."/>
            <person name="Loftus B."/>
            <person name="Yandell M."/>
            <person name="Majoros W.H."/>
            <person name="Rusch D.B."/>
            <person name="Lai Z."/>
            <person name="Kraft C.L."/>
            <person name="Abril J.F."/>
            <person name="Anthouard V."/>
            <person name="Arensburger P."/>
            <person name="Atkinson P.W."/>
            <person name="Baden H."/>
            <person name="de Berardinis V."/>
            <person name="Baldwin D."/>
            <person name="Benes V."/>
            <person name="Biedler J."/>
            <person name="Blass C."/>
            <person name="Bolanos R."/>
            <person name="Boscus D."/>
            <person name="Barnstead M."/>
            <person name="Cai S."/>
            <person name="Center A."/>
            <person name="Chaturverdi K."/>
            <person name="Christophides G.K."/>
            <person name="Chrystal M.A."/>
            <person name="Clamp M."/>
            <person name="Cravchik A."/>
            <person name="Curwen V."/>
            <person name="Dana A."/>
            <person name="Delcher A."/>
            <person name="Dew I."/>
            <person name="Evans C.A."/>
            <person name="Flanigan M."/>
            <person name="Grundschober-Freimoser A."/>
            <person name="Friedli L."/>
            <person name="Gu Z."/>
            <person name="Guan P."/>
            <person name="Guigo R."/>
            <person name="Hillenmeyer M.E."/>
            <person name="Hladun S.L."/>
            <person name="Hogan J.R."/>
            <person name="Hong Y.S."/>
            <person name="Hoover J."/>
            <person name="Jaillon O."/>
            <person name="Ke Z."/>
            <person name="Kodira C."/>
            <person name="Kokoza E."/>
            <person name="Koutsos A."/>
            <person name="Letunic I."/>
            <person name="Levitsky A."/>
            <person name="Liang Y."/>
            <person name="Lin J.J."/>
            <person name="Lobo N.F."/>
            <person name="Lopez J.R."/>
            <person name="Malek J.A."/>
            <person name="McIntosh T.C."/>
            <person name="Meister S."/>
            <person name="Miller J."/>
            <person name="Mobarry C."/>
            <person name="Mongin E."/>
            <person name="Murphy S.D."/>
            <person name="O'Brochta D.A."/>
            <person name="Pfannkoch C."/>
            <person name="Qi R."/>
            <person name="Regier M.A."/>
            <person name="Remington K."/>
            <person name="Shao H."/>
            <person name="Sharakhova M.V."/>
            <person name="Sitter C.D."/>
            <person name="Shetty J."/>
            <person name="Smith T.J."/>
            <person name="Strong R."/>
            <person name="Sun J."/>
            <person name="Thomasova D."/>
            <person name="Ton L.Q."/>
            <person name="Topalis P."/>
            <person name="Tu Z."/>
            <person name="Unger M.F."/>
            <person name="Walenz B."/>
            <person name="Wang A."/>
            <person name="Wang J."/>
            <person name="Wang M."/>
            <person name="Wang X."/>
            <person name="Woodford K.J."/>
            <person name="Wortman J.R."/>
            <person name="Wu M."/>
            <person name="Yao A."/>
            <person name="Zdobnov E.M."/>
            <person name="Zhang H."/>
            <person name="Zhao Q."/>
            <person name="Zhao S."/>
            <person name="Zhu S.C."/>
            <person name="Zhimulev I."/>
            <person name="Coluzzi M."/>
            <person name="della Torre A."/>
            <person name="Roth C.W."/>
            <person name="Louis C."/>
            <person name="Kalush F."/>
            <person name="Mural R.J."/>
            <person name="Myers E.W."/>
            <person name="Adams M.D."/>
            <person name="Smith H.O."/>
            <person name="Broder S."/>
            <person name="Gardner M.J."/>
            <person name="Fraser C.M."/>
            <person name="Birney E."/>
            <person name="Bork P."/>
            <person name="Brey P.T."/>
            <person name="Venter J.C."/>
            <person name="Weissenbach J."/>
            <person name="Kafatos F.C."/>
            <person name="Collins F.H."/>
            <person name="Hoffman S.L."/>
        </authorList>
    </citation>
    <scope>NUCLEOTIDE SEQUENCE [LARGE SCALE GENOMIC DNA]</scope>
    <source>
        <strain evidence="3 4">PEST</strain>
    </source>
</reference>
<dbReference type="InterPro" id="IPR051333">
    <property type="entry name" value="CLIP_Serine_Protease"/>
</dbReference>
<dbReference type="EMBL" id="AAAB01008984">
    <property type="status" value="NOT_ANNOTATED_CDS"/>
    <property type="molecule type" value="Genomic_DNA"/>
</dbReference>
<protein>
    <submittedName>
        <fullName evidence="3">Peptidase S1 domain-containing protein</fullName>
    </submittedName>
</protein>
<dbReference type="Pfam" id="PF00089">
    <property type="entry name" value="Trypsin"/>
    <property type="match status" value="1"/>
</dbReference>